<keyword evidence="4" id="KW-1185">Reference proteome</keyword>
<evidence type="ECO:0000259" key="1">
    <source>
        <dbReference type="Pfam" id="PF06616"/>
    </source>
</evidence>
<feature type="domain" description="BsuBI/PstI restriction endonuclease" evidence="1">
    <location>
        <begin position="187"/>
        <end position="345"/>
    </location>
</feature>
<gene>
    <name evidence="3" type="ORF">ACFPPC_22125</name>
</gene>
<sequence>MSLPVLPPFNVVHERLPMIFPAGTPERNYLTRELSACTIFVGLYIGAIEGTDTWLAPKHVYRFSDIQEGMTSLAERAAYNVQVMKPGGRAPGEQWYADNSRESIRDETLREGLVVLGAALEKPGVPTTSGLPRYMLQAAFAALFDPSLTDSALADAILAWQAKYLTPGALARIAIVKRGAAAGGDHVLVTFPSGETRKLKPGPSSKISKAVIEVFAPRFLGKAAVVFLSESGNKVVARDDELAKVIGLNIKADKNLPDIILVDLAPEHPLLVFVEAVATDGPINERRKEALADLAREAGFPVEHIAYVTAYLDRGGSPFKKTVGALAWGSYAWFESEPTGLIQLSSGRSAL</sequence>
<dbReference type="InterPro" id="IPR041454">
    <property type="entry name" value="BsuBI/PstI_N"/>
</dbReference>
<accession>A0ABW0HDP4</accession>
<dbReference type="Gene3D" id="1.10.10.1820">
    <property type="entry name" value="BsuBI/PstI restriction endonuclease-like"/>
    <property type="match status" value="1"/>
</dbReference>
<dbReference type="RefSeq" id="WP_377011211.1">
    <property type="nucleotide sequence ID" value="NZ_JBHSLV010000047.1"/>
</dbReference>
<keyword evidence="3" id="KW-0255">Endonuclease</keyword>
<protein>
    <submittedName>
        <fullName evidence="3">BsuBI/PstI family type II restriction endonuclease</fullName>
    </submittedName>
</protein>
<dbReference type="GO" id="GO:0004519">
    <property type="term" value="F:endonuclease activity"/>
    <property type="evidence" value="ECO:0007669"/>
    <property type="project" value="UniProtKB-KW"/>
</dbReference>
<dbReference type="Pfam" id="PF17728">
    <property type="entry name" value="BsuBI_PstI_RE_N"/>
    <property type="match status" value="1"/>
</dbReference>
<evidence type="ECO:0000313" key="3">
    <source>
        <dbReference type="EMBL" id="MFC5395331.1"/>
    </source>
</evidence>
<dbReference type="InterPro" id="IPR009528">
    <property type="entry name" value="Restrct_endonuc_II_BsuBI_C"/>
</dbReference>
<keyword evidence="3" id="KW-0540">Nuclease</keyword>
<evidence type="ECO:0000313" key="4">
    <source>
        <dbReference type="Proteomes" id="UP001596104"/>
    </source>
</evidence>
<dbReference type="Proteomes" id="UP001596104">
    <property type="component" value="Unassembled WGS sequence"/>
</dbReference>
<dbReference type="EMBL" id="JBHSLV010000047">
    <property type="protein sequence ID" value="MFC5395331.1"/>
    <property type="molecule type" value="Genomic_DNA"/>
</dbReference>
<feature type="domain" description="BsuBI/PstI restriction endonuclease HTH" evidence="2">
    <location>
        <begin position="11"/>
        <end position="175"/>
    </location>
</feature>
<dbReference type="Pfam" id="PF06616">
    <property type="entry name" value="BsuBI_PstI_RE"/>
    <property type="match status" value="1"/>
</dbReference>
<comment type="caution">
    <text evidence="3">The sequence shown here is derived from an EMBL/GenBank/DDBJ whole genome shotgun (WGS) entry which is preliminary data.</text>
</comment>
<dbReference type="Gene3D" id="3.40.1350.80">
    <property type="match status" value="1"/>
</dbReference>
<dbReference type="InterPro" id="IPR041962">
    <property type="entry name" value="BsuBI/PstI_N_sf"/>
</dbReference>
<evidence type="ECO:0000259" key="2">
    <source>
        <dbReference type="Pfam" id="PF17728"/>
    </source>
</evidence>
<proteinExistence type="predicted"/>
<reference evidence="4" key="1">
    <citation type="journal article" date="2019" name="Int. J. Syst. Evol. Microbiol.">
        <title>The Global Catalogue of Microorganisms (GCM) 10K type strain sequencing project: providing services to taxonomists for standard genome sequencing and annotation.</title>
        <authorList>
            <consortium name="The Broad Institute Genomics Platform"/>
            <consortium name="The Broad Institute Genome Sequencing Center for Infectious Disease"/>
            <person name="Wu L."/>
            <person name="Ma J."/>
        </authorList>
    </citation>
    <scope>NUCLEOTIDE SEQUENCE [LARGE SCALE GENOMIC DNA]</scope>
    <source>
        <strain evidence="4">CGMCC 1.16326</strain>
    </source>
</reference>
<name>A0ABW0HDP4_9HYPH</name>
<dbReference type="InterPro" id="IPR041963">
    <property type="entry name" value="BsuBI/PstI_C_sf"/>
</dbReference>
<keyword evidence="3" id="KW-0378">Hydrolase</keyword>
<organism evidence="3 4">
    <name type="scientific">Bosea vestrisii</name>
    <dbReference type="NCBI Taxonomy" id="151416"/>
    <lineage>
        <taxon>Bacteria</taxon>
        <taxon>Pseudomonadati</taxon>
        <taxon>Pseudomonadota</taxon>
        <taxon>Alphaproteobacteria</taxon>
        <taxon>Hyphomicrobiales</taxon>
        <taxon>Boseaceae</taxon>
        <taxon>Bosea</taxon>
    </lineage>
</organism>